<protein>
    <recommendedName>
        <fullName evidence="8">MFS transporter</fullName>
    </recommendedName>
</protein>
<feature type="transmembrane region" description="Helical" evidence="5">
    <location>
        <begin position="295"/>
        <end position="316"/>
    </location>
</feature>
<evidence type="ECO:0000256" key="5">
    <source>
        <dbReference type="SAM" id="Phobius"/>
    </source>
</evidence>
<comment type="subcellular location">
    <subcellularLocation>
        <location evidence="1">Cell membrane</location>
        <topology evidence="1">Multi-pass membrane protein</topology>
    </subcellularLocation>
</comment>
<keyword evidence="5" id="KW-1133">Transmembrane helix</keyword>
<dbReference type="RefSeq" id="WP_078573529.1">
    <property type="nucleotide sequence ID" value="NZ_MPZS01000001.1"/>
</dbReference>
<dbReference type="Gene3D" id="1.20.1250.20">
    <property type="entry name" value="MFS general substrate transporter like domains"/>
    <property type="match status" value="1"/>
</dbReference>
<reference evidence="6 7" key="1">
    <citation type="submission" date="2016-11" db="EMBL/GenBank/DDBJ databases">
        <title>A multilocus sequence analysis scheme for characterization of bacteria in the genus Thioclava.</title>
        <authorList>
            <person name="Liu Y."/>
            <person name="Shao Z."/>
        </authorList>
    </citation>
    <scope>NUCLEOTIDE SEQUENCE [LARGE SCALE GENOMIC DNA]</scope>
    <source>
        <strain evidence="6 7">11.10-0-13</strain>
    </source>
</reference>
<evidence type="ECO:0000313" key="6">
    <source>
        <dbReference type="EMBL" id="OOY13120.1"/>
    </source>
</evidence>
<evidence type="ECO:0000256" key="3">
    <source>
        <dbReference type="ARBA" id="ARBA00022475"/>
    </source>
</evidence>
<keyword evidence="5" id="KW-0812">Transmembrane</keyword>
<dbReference type="PANTHER" id="PTHR23535">
    <property type="entry name" value="SUGAR EFFLUX TRANSPORTER A-RELATED"/>
    <property type="match status" value="1"/>
</dbReference>
<feature type="transmembrane region" description="Helical" evidence="5">
    <location>
        <begin position="209"/>
        <end position="229"/>
    </location>
</feature>
<evidence type="ECO:0000313" key="7">
    <source>
        <dbReference type="Proteomes" id="UP000242224"/>
    </source>
</evidence>
<feature type="transmembrane region" description="Helical" evidence="5">
    <location>
        <begin position="258"/>
        <end position="283"/>
    </location>
</feature>
<dbReference type="Proteomes" id="UP000242224">
    <property type="component" value="Unassembled WGS sequence"/>
</dbReference>
<evidence type="ECO:0008006" key="8">
    <source>
        <dbReference type="Google" id="ProtNLM"/>
    </source>
</evidence>
<dbReference type="SUPFAM" id="SSF103473">
    <property type="entry name" value="MFS general substrate transporter"/>
    <property type="match status" value="2"/>
</dbReference>
<dbReference type="PANTHER" id="PTHR23535:SF2">
    <property type="entry name" value="SUGAR EFFLUX TRANSPORTER A-RELATED"/>
    <property type="match status" value="1"/>
</dbReference>
<keyword evidence="2" id="KW-0813">Transport</keyword>
<sequence length="437" mass="45330">MERQACAIAKGLPGHLFAPGFETPLELARQEAQSGPMFRPVRLVLSDPALRLAAVLLVLFGAHAATMGPYVSALAIKVFGLSDRAYSGVLLVASVLSVSASVGLGILADQRANRRAIALGTSAMLIVGSGLVLAGENWVVFVIANALILPLSASIFGQLFALSRLAASTHPEADRPAILSTLRALFALPWVVVLPIWSVVFDQGAPLTAIYPVTLSLGAAIVALTFLFWPRDGATRWPDPKSGLSFRQSLHEMANLPILARVVALGTINGAVMLYLVVMGLVFEATPGRGAADTALYAGLMAGLEVPFMLALPLVLGRIERTALIWIGAALYATHLGLIPLLAPTPFVWLLTLPGAIGGAVVLTQPMAYLQDLLSNRPGAGASLMALQKLAGDGFSAAVFAIGTALAGYELAAAAGALLGVAGAGALWALDRRAARS</sequence>
<gene>
    <name evidence="6" type="ORF">BMG00_04775</name>
</gene>
<organism evidence="6 7">
    <name type="scientific">Thioclava marina</name>
    <dbReference type="NCBI Taxonomy" id="1915077"/>
    <lineage>
        <taxon>Bacteria</taxon>
        <taxon>Pseudomonadati</taxon>
        <taxon>Pseudomonadota</taxon>
        <taxon>Alphaproteobacteria</taxon>
        <taxon>Rhodobacterales</taxon>
        <taxon>Paracoccaceae</taxon>
        <taxon>Thioclava</taxon>
    </lineage>
</organism>
<evidence type="ECO:0000256" key="2">
    <source>
        <dbReference type="ARBA" id="ARBA00022448"/>
    </source>
</evidence>
<dbReference type="EMBL" id="MPZS01000001">
    <property type="protein sequence ID" value="OOY13120.1"/>
    <property type="molecule type" value="Genomic_DNA"/>
</dbReference>
<feature type="transmembrane region" description="Helical" evidence="5">
    <location>
        <begin position="49"/>
        <end position="73"/>
    </location>
</feature>
<feature type="transmembrane region" description="Helical" evidence="5">
    <location>
        <begin position="177"/>
        <end position="197"/>
    </location>
</feature>
<feature type="transmembrane region" description="Helical" evidence="5">
    <location>
        <begin position="116"/>
        <end position="134"/>
    </location>
</feature>
<dbReference type="InterPro" id="IPR036259">
    <property type="entry name" value="MFS_trans_sf"/>
</dbReference>
<keyword evidence="7" id="KW-1185">Reference proteome</keyword>
<keyword evidence="5" id="KW-0472">Membrane</keyword>
<keyword evidence="4" id="KW-0762">Sugar transport</keyword>
<accession>A0ABX3MNL7</accession>
<evidence type="ECO:0000256" key="1">
    <source>
        <dbReference type="ARBA" id="ARBA00004651"/>
    </source>
</evidence>
<feature type="transmembrane region" description="Helical" evidence="5">
    <location>
        <begin position="349"/>
        <end position="370"/>
    </location>
</feature>
<feature type="transmembrane region" description="Helical" evidence="5">
    <location>
        <begin position="413"/>
        <end position="430"/>
    </location>
</feature>
<feature type="transmembrane region" description="Helical" evidence="5">
    <location>
        <begin position="140"/>
        <end position="165"/>
    </location>
</feature>
<comment type="caution">
    <text evidence="6">The sequence shown here is derived from an EMBL/GenBank/DDBJ whole genome shotgun (WGS) entry which is preliminary data.</text>
</comment>
<feature type="transmembrane region" description="Helical" evidence="5">
    <location>
        <begin position="85"/>
        <end position="107"/>
    </location>
</feature>
<proteinExistence type="predicted"/>
<keyword evidence="3" id="KW-1003">Cell membrane</keyword>
<feature type="transmembrane region" description="Helical" evidence="5">
    <location>
        <begin position="323"/>
        <end position="343"/>
    </location>
</feature>
<name>A0ABX3MNL7_9RHOB</name>
<feature type="transmembrane region" description="Helical" evidence="5">
    <location>
        <begin position="390"/>
        <end position="407"/>
    </location>
</feature>
<evidence type="ECO:0000256" key="4">
    <source>
        <dbReference type="ARBA" id="ARBA00022597"/>
    </source>
</evidence>